<evidence type="ECO:0000313" key="2">
    <source>
        <dbReference type="Proteomes" id="UP000237105"/>
    </source>
</evidence>
<accession>A0A2P5E1P8</accession>
<gene>
    <name evidence="1" type="ORF">PanWU01x14_012010</name>
</gene>
<comment type="caution">
    <text evidence="1">The sequence shown here is derived from an EMBL/GenBank/DDBJ whole genome shotgun (WGS) entry which is preliminary data.</text>
</comment>
<dbReference type="EMBL" id="JXTB01000004">
    <property type="protein sequence ID" value="PON79466.1"/>
    <property type="molecule type" value="Genomic_DNA"/>
</dbReference>
<organism evidence="1 2">
    <name type="scientific">Parasponia andersonii</name>
    <name type="common">Sponia andersonii</name>
    <dbReference type="NCBI Taxonomy" id="3476"/>
    <lineage>
        <taxon>Eukaryota</taxon>
        <taxon>Viridiplantae</taxon>
        <taxon>Streptophyta</taxon>
        <taxon>Embryophyta</taxon>
        <taxon>Tracheophyta</taxon>
        <taxon>Spermatophyta</taxon>
        <taxon>Magnoliopsida</taxon>
        <taxon>eudicotyledons</taxon>
        <taxon>Gunneridae</taxon>
        <taxon>Pentapetalae</taxon>
        <taxon>rosids</taxon>
        <taxon>fabids</taxon>
        <taxon>Rosales</taxon>
        <taxon>Cannabaceae</taxon>
        <taxon>Parasponia</taxon>
    </lineage>
</organism>
<proteinExistence type="predicted"/>
<protein>
    <submittedName>
        <fullName evidence="1">Uncharacterized protein</fullName>
    </submittedName>
</protein>
<sequence>MYNYLYELANKLSASFSTKYCYVFCLKRELWRSTSRLNVVRLSESSASARLKLSVRVQLSSIGGTSCATGSIANDTASPHQLWMSCFNPIAAVGFDIMIKWGCGVY</sequence>
<dbReference type="Proteomes" id="UP000237105">
    <property type="component" value="Unassembled WGS sequence"/>
</dbReference>
<dbReference type="AlphaFoldDB" id="A0A2P5E1P8"/>
<name>A0A2P5E1P8_PARAD</name>
<evidence type="ECO:0000313" key="1">
    <source>
        <dbReference type="EMBL" id="PON79466.1"/>
    </source>
</evidence>
<reference evidence="2" key="1">
    <citation type="submission" date="2016-06" db="EMBL/GenBank/DDBJ databases">
        <title>Parallel loss of symbiosis genes in relatives of nitrogen-fixing non-legume Parasponia.</title>
        <authorList>
            <person name="Van Velzen R."/>
            <person name="Holmer R."/>
            <person name="Bu F."/>
            <person name="Rutten L."/>
            <person name="Van Zeijl A."/>
            <person name="Liu W."/>
            <person name="Santuari L."/>
            <person name="Cao Q."/>
            <person name="Sharma T."/>
            <person name="Shen D."/>
            <person name="Roswanjaya Y."/>
            <person name="Wardhani T."/>
            <person name="Kalhor M.S."/>
            <person name="Jansen J."/>
            <person name="Van den Hoogen J."/>
            <person name="Gungor B."/>
            <person name="Hartog M."/>
            <person name="Hontelez J."/>
            <person name="Verver J."/>
            <person name="Yang W.-C."/>
            <person name="Schijlen E."/>
            <person name="Repin R."/>
            <person name="Schilthuizen M."/>
            <person name="Schranz E."/>
            <person name="Heidstra R."/>
            <person name="Miyata K."/>
            <person name="Fedorova E."/>
            <person name="Kohlen W."/>
            <person name="Bisseling T."/>
            <person name="Smit S."/>
            <person name="Geurts R."/>
        </authorList>
    </citation>
    <scope>NUCLEOTIDE SEQUENCE [LARGE SCALE GENOMIC DNA]</scope>
    <source>
        <strain evidence="2">cv. WU1-14</strain>
    </source>
</reference>
<keyword evidence="2" id="KW-1185">Reference proteome</keyword>